<evidence type="ECO:0000256" key="2">
    <source>
        <dbReference type="ARBA" id="ARBA00022857"/>
    </source>
</evidence>
<dbReference type="Pfam" id="PF00248">
    <property type="entry name" value="Aldo_ket_red"/>
    <property type="match status" value="1"/>
</dbReference>
<keyword evidence="2" id="KW-0521">NADP</keyword>
<sequence length="289" mass="33529">MDKSILNSKIGFGTYQMRDETELFNAIMCAIKNKYDFIDTATYYKNEKLIGKVIKYAKKHNFNIPYIQTKIWVDKFDKNIINEVKKSIKNLNVDYLDSILLHRPHTNMELNVKAWIGLIKAKELGLVHHIGVSNFDRDMIEILYNETGVYPEINQIEHSATYCRLDRLNYNKSINASIQGWRPLGLLSENLENKTLKAIARRHKCSVTDVLISFCKNFNVIPIVKSSSCERITKNKKSLKIKLTKNEVELILLKVNTHEPTTSAKNDTFANLSLSNSWYKTKKTKYKMI</sequence>
<proteinExistence type="inferred from homology"/>
<feature type="binding site" evidence="5">
    <location>
        <position position="102"/>
    </location>
    <ligand>
        <name>substrate</name>
    </ligand>
</feature>
<name>A0A084U3X9_MALIO</name>
<evidence type="ECO:0000256" key="4">
    <source>
        <dbReference type="PIRSR" id="PIRSR000097-1"/>
    </source>
</evidence>
<evidence type="ECO:0000259" key="7">
    <source>
        <dbReference type="Pfam" id="PF00248"/>
    </source>
</evidence>
<dbReference type="EMBL" id="AWQU01000072">
    <property type="protein sequence ID" value="KFB07665.1"/>
    <property type="molecule type" value="Genomic_DNA"/>
</dbReference>
<comment type="similarity">
    <text evidence="1">Belongs to the aldo/keto reductase family.</text>
</comment>
<dbReference type="PANTHER" id="PTHR43827:SF3">
    <property type="entry name" value="NADP-DEPENDENT OXIDOREDUCTASE DOMAIN-CONTAINING PROTEIN"/>
    <property type="match status" value="1"/>
</dbReference>
<evidence type="ECO:0000313" key="9">
    <source>
        <dbReference type="Proteomes" id="UP000028523"/>
    </source>
</evidence>
<dbReference type="PIRSF" id="PIRSF000097">
    <property type="entry name" value="AKR"/>
    <property type="match status" value="1"/>
</dbReference>
<keyword evidence="9" id="KW-1185">Reference proteome</keyword>
<evidence type="ECO:0000256" key="1">
    <source>
        <dbReference type="ARBA" id="ARBA00007905"/>
    </source>
</evidence>
<dbReference type="InterPro" id="IPR036812">
    <property type="entry name" value="NAD(P)_OxRdtase_dom_sf"/>
</dbReference>
<dbReference type="AlphaFoldDB" id="A0A084U3X9"/>
<evidence type="ECO:0000256" key="3">
    <source>
        <dbReference type="ARBA" id="ARBA00023002"/>
    </source>
</evidence>
<evidence type="ECO:0000256" key="5">
    <source>
        <dbReference type="PIRSR" id="PIRSR000097-2"/>
    </source>
</evidence>
<keyword evidence="3" id="KW-0560">Oxidoreductase</keyword>
<dbReference type="PANTHER" id="PTHR43827">
    <property type="entry name" value="2,5-DIKETO-D-GLUCONIC ACID REDUCTASE"/>
    <property type="match status" value="1"/>
</dbReference>
<gene>
    <name evidence="8" type="primary">ara1</name>
    <name evidence="8" type="ORF">P271_516</name>
</gene>
<organism evidence="8 9">
    <name type="scientific">Malacoplasma iowae DK-CPA</name>
    <dbReference type="NCBI Taxonomy" id="1394179"/>
    <lineage>
        <taxon>Bacteria</taxon>
        <taxon>Bacillati</taxon>
        <taxon>Mycoplasmatota</taxon>
        <taxon>Mycoplasmoidales</taxon>
        <taxon>Mycoplasmoidaceae</taxon>
        <taxon>Malacoplasma</taxon>
    </lineage>
</organism>
<feature type="domain" description="NADP-dependent oxidoreductase" evidence="7">
    <location>
        <begin position="9"/>
        <end position="251"/>
    </location>
</feature>
<feature type="site" description="Lowers pKa of active site Tyr" evidence="6">
    <location>
        <position position="70"/>
    </location>
</feature>
<dbReference type="CDD" id="cd19071">
    <property type="entry name" value="AKR_AKR1-5-like"/>
    <property type="match status" value="1"/>
</dbReference>
<dbReference type="Gene3D" id="3.20.20.100">
    <property type="entry name" value="NADP-dependent oxidoreductase domain"/>
    <property type="match status" value="1"/>
</dbReference>
<dbReference type="SUPFAM" id="SSF51430">
    <property type="entry name" value="NAD(P)-linked oxidoreductase"/>
    <property type="match status" value="1"/>
</dbReference>
<dbReference type="GeneID" id="96866614"/>
<feature type="active site" description="Proton donor" evidence="4">
    <location>
        <position position="44"/>
    </location>
</feature>
<comment type="caution">
    <text evidence="8">The sequence shown here is derived from an EMBL/GenBank/DDBJ whole genome shotgun (WGS) entry which is preliminary data.</text>
</comment>
<accession>A0A084U3X9</accession>
<protein>
    <submittedName>
        <fullName evidence="8">Aldo/keto reductase family protein</fullName>
    </submittedName>
</protein>
<dbReference type="PRINTS" id="PR00069">
    <property type="entry name" value="ALDKETRDTASE"/>
</dbReference>
<evidence type="ECO:0000256" key="6">
    <source>
        <dbReference type="PIRSR" id="PIRSR000097-3"/>
    </source>
</evidence>
<evidence type="ECO:0000313" key="8">
    <source>
        <dbReference type="EMBL" id="KFB07665.1"/>
    </source>
</evidence>
<reference evidence="8 9" key="1">
    <citation type="journal article" date="2014" name="PLoS ONE">
        <title>Reduction of Hydrogen Peroxide Accumulation and Toxicity by a Catalase from Mycoplasma iowae.</title>
        <authorList>
            <person name="Pritchard R.E."/>
            <person name="Prassinos A.J."/>
            <person name="Osborne J.D."/>
            <person name="Raviv Z."/>
            <person name="Balish M.F."/>
        </authorList>
    </citation>
    <scope>NUCLEOTIDE SEQUENCE [LARGE SCALE GENOMIC DNA]</scope>
    <source>
        <strain evidence="8 9">DK-CPA</strain>
    </source>
</reference>
<dbReference type="RefSeq" id="WP_051790267.1">
    <property type="nucleotide sequence ID" value="NZ_AWQU01000072.1"/>
</dbReference>
<dbReference type="GO" id="GO:0016616">
    <property type="term" value="F:oxidoreductase activity, acting on the CH-OH group of donors, NAD or NADP as acceptor"/>
    <property type="evidence" value="ECO:0007669"/>
    <property type="project" value="UniProtKB-ARBA"/>
</dbReference>
<dbReference type="InterPro" id="IPR023210">
    <property type="entry name" value="NADP_OxRdtase_dom"/>
</dbReference>
<dbReference type="Proteomes" id="UP000028523">
    <property type="component" value="Unassembled WGS sequence"/>
</dbReference>
<dbReference type="InterPro" id="IPR020471">
    <property type="entry name" value="AKR"/>
</dbReference>